<dbReference type="Proteomes" id="UP000187203">
    <property type="component" value="Unassembled WGS sequence"/>
</dbReference>
<evidence type="ECO:0000256" key="1">
    <source>
        <dbReference type="SAM" id="MobiDB-lite"/>
    </source>
</evidence>
<keyword evidence="3" id="KW-1185">Reference proteome</keyword>
<protein>
    <submittedName>
        <fullName evidence="2">Uncharacterized protein</fullName>
    </submittedName>
</protein>
<organism evidence="2 3">
    <name type="scientific">Corchorus olitorius</name>
    <dbReference type="NCBI Taxonomy" id="93759"/>
    <lineage>
        <taxon>Eukaryota</taxon>
        <taxon>Viridiplantae</taxon>
        <taxon>Streptophyta</taxon>
        <taxon>Embryophyta</taxon>
        <taxon>Tracheophyta</taxon>
        <taxon>Spermatophyta</taxon>
        <taxon>Magnoliopsida</taxon>
        <taxon>eudicotyledons</taxon>
        <taxon>Gunneridae</taxon>
        <taxon>Pentapetalae</taxon>
        <taxon>rosids</taxon>
        <taxon>malvids</taxon>
        <taxon>Malvales</taxon>
        <taxon>Malvaceae</taxon>
        <taxon>Grewioideae</taxon>
        <taxon>Apeibeae</taxon>
        <taxon>Corchorus</taxon>
    </lineage>
</organism>
<evidence type="ECO:0000313" key="3">
    <source>
        <dbReference type="Proteomes" id="UP000187203"/>
    </source>
</evidence>
<name>A0A1R3KT41_9ROSI</name>
<feature type="region of interest" description="Disordered" evidence="1">
    <location>
        <begin position="1"/>
        <end position="42"/>
    </location>
</feature>
<gene>
    <name evidence="2" type="ORF">COLO4_04654</name>
</gene>
<evidence type="ECO:0000313" key="2">
    <source>
        <dbReference type="EMBL" id="OMP10274.1"/>
    </source>
</evidence>
<proteinExistence type="predicted"/>
<comment type="caution">
    <text evidence="2">The sequence shown here is derived from an EMBL/GenBank/DDBJ whole genome shotgun (WGS) entry which is preliminary data.</text>
</comment>
<dbReference type="EMBL" id="AWUE01011955">
    <property type="protein sequence ID" value="OMP10274.1"/>
    <property type="molecule type" value="Genomic_DNA"/>
</dbReference>
<reference evidence="3" key="1">
    <citation type="submission" date="2013-09" db="EMBL/GenBank/DDBJ databases">
        <title>Corchorus olitorius genome sequencing.</title>
        <authorList>
            <person name="Alam M."/>
            <person name="Haque M.S."/>
            <person name="Islam M.S."/>
            <person name="Emdad E.M."/>
            <person name="Islam M.M."/>
            <person name="Ahmed B."/>
            <person name="Halim A."/>
            <person name="Hossen Q.M.M."/>
            <person name="Hossain M.Z."/>
            <person name="Ahmed R."/>
            <person name="Khan M.M."/>
            <person name="Islam R."/>
            <person name="Rashid M.M."/>
            <person name="Khan S.A."/>
            <person name="Rahman M.S."/>
            <person name="Alam M."/>
            <person name="Yahiya A.S."/>
            <person name="Khan M.S."/>
            <person name="Azam M.S."/>
            <person name="Haque T."/>
            <person name="Lashkar M.Z.H."/>
            <person name="Akhand A.I."/>
            <person name="Morshed G."/>
            <person name="Roy S."/>
            <person name="Uddin K.S."/>
            <person name="Rabeya T."/>
            <person name="Hossain A.S."/>
            <person name="Chowdhury A."/>
            <person name="Snigdha A.R."/>
            <person name="Mortoza M.S."/>
            <person name="Matin S.A."/>
            <person name="Hoque S.M.E."/>
            <person name="Islam M.K."/>
            <person name="Roy D.K."/>
            <person name="Haider R."/>
            <person name="Moosa M.M."/>
            <person name="Elias S.M."/>
            <person name="Hasan A.M."/>
            <person name="Jahan S."/>
            <person name="Shafiuddin M."/>
            <person name="Mahmood N."/>
            <person name="Shommy N.S."/>
        </authorList>
    </citation>
    <scope>NUCLEOTIDE SEQUENCE [LARGE SCALE GENOMIC DNA]</scope>
    <source>
        <strain evidence="3">cv. O-4</strain>
    </source>
</reference>
<dbReference type="AlphaFoldDB" id="A0A1R3KT41"/>
<sequence length="42" mass="4325">MVYKSGKSASKATRPKVTPTGGGQHQQASRLEKGSLTLPSPG</sequence>
<accession>A0A1R3KT41</accession>